<evidence type="ECO:0000256" key="4">
    <source>
        <dbReference type="ARBA" id="ARBA00022692"/>
    </source>
</evidence>
<evidence type="ECO:0000256" key="5">
    <source>
        <dbReference type="ARBA" id="ARBA00022989"/>
    </source>
</evidence>
<dbReference type="InterPro" id="IPR051907">
    <property type="entry name" value="DoxX-like_oxidoreductase"/>
</dbReference>
<accession>A0A1P8W9N1</accession>
<evidence type="ECO:0000313" key="8">
    <source>
        <dbReference type="EMBL" id="APZ90760.1"/>
    </source>
</evidence>
<comment type="similarity">
    <text evidence="2">Belongs to the DoxX family.</text>
</comment>
<dbReference type="Pfam" id="PF07681">
    <property type="entry name" value="DoxX"/>
    <property type="match status" value="1"/>
</dbReference>
<dbReference type="PANTHER" id="PTHR33452:SF1">
    <property type="entry name" value="INNER MEMBRANE PROTEIN YPHA-RELATED"/>
    <property type="match status" value="1"/>
</dbReference>
<dbReference type="InterPro" id="IPR032808">
    <property type="entry name" value="DoxX"/>
</dbReference>
<reference evidence="8 9" key="1">
    <citation type="journal article" date="2016" name="Front. Microbiol.">
        <title>Fuerstia marisgermanicae gen. nov., sp. nov., an Unusual Member of the Phylum Planctomycetes from the German Wadden Sea.</title>
        <authorList>
            <person name="Kohn T."/>
            <person name="Heuer A."/>
            <person name="Jogler M."/>
            <person name="Vollmers J."/>
            <person name="Boedeker C."/>
            <person name="Bunk B."/>
            <person name="Rast P."/>
            <person name="Borchert D."/>
            <person name="Glockner I."/>
            <person name="Freese H.M."/>
            <person name="Klenk H.P."/>
            <person name="Overmann J."/>
            <person name="Kaster A.K."/>
            <person name="Rohde M."/>
            <person name="Wiegand S."/>
            <person name="Jogler C."/>
        </authorList>
    </citation>
    <scope>NUCLEOTIDE SEQUENCE [LARGE SCALE GENOMIC DNA]</scope>
    <source>
        <strain evidence="8 9">NH11</strain>
    </source>
</reference>
<dbReference type="STRING" id="1891926.Fuma_00344"/>
<evidence type="ECO:0000256" key="2">
    <source>
        <dbReference type="ARBA" id="ARBA00006679"/>
    </source>
</evidence>
<evidence type="ECO:0000256" key="7">
    <source>
        <dbReference type="SAM" id="Phobius"/>
    </source>
</evidence>
<protein>
    <submittedName>
        <fullName evidence="8">Inner membrane protein YphA</fullName>
    </submittedName>
</protein>
<dbReference type="Proteomes" id="UP000187735">
    <property type="component" value="Chromosome"/>
</dbReference>
<dbReference type="KEGG" id="fmr:Fuma_00344"/>
<dbReference type="EMBL" id="CP017641">
    <property type="protein sequence ID" value="APZ90760.1"/>
    <property type="molecule type" value="Genomic_DNA"/>
</dbReference>
<evidence type="ECO:0000256" key="6">
    <source>
        <dbReference type="ARBA" id="ARBA00023136"/>
    </source>
</evidence>
<gene>
    <name evidence="8" type="primary">yphA</name>
    <name evidence="8" type="ORF">Fuma_00344</name>
</gene>
<evidence type="ECO:0000256" key="3">
    <source>
        <dbReference type="ARBA" id="ARBA00022475"/>
    </source>
</evidence>
<dbReference type="OrthoDB" id="9813193at2"/>
<feature type="transmembrane region" description="Helical" evidence="7">
    <location>
        <begin position="25"/>
        <end position="45"/>
    </location>
</feature>
<comment type="subcellular location">
    <subcellularLocation>
        <location evidence="1">Cell membrane</location>
        <topology evidence="1">Multi-pass membrane protein</topology>
    </subcellularLocation>
</comment>
<name>A0A1P8W9N1_9PLAN</name>
<dbReference type="AlphaFoldDB" id="A0A1P8W9N1"/>
<keyword evidence="6 7" id="KW-0472">Membrane</keyword>
<feature type="transmembrane region" description="Helical" evidence="7">
    <location>
        <begin position="65"/>
        <end position="85"/>
    </location>
</feature>
<sequence length="151" mass="15841">MTDSLQITSDSTGNVEKNAAARPSLAIGLLILRVSMGGLMLVHGVPKLMGFSKMSGKFPDPLGMGSQLSLISAIGAEVGCALLVIVGLGTRVAAIPLAFTMFVALFIVHGADPWKMRELAAVYLCGYLALIFTGPGCFSLDQLIVSKRQQS</sequence>
<feature type="transmembrane region" description="Helical" evidence="7">
    <location>
        <begin position="120"/>
        <end position="140"/>
    </location>
</feature>
<dbReference type="GO" id="GO:0005886">
    <property type="term" value="C:plasma membrane"/>
    <property type="evidence" value="ECO:0007669"/>
    <property type="project" value="UniProtKB-SubCell"/>
</dbReference>
<proteinExistence type="inferred from homology"/>
<keyword evidence="9" id="KW-1185">Reference proteome</keyword>
<keyword evidence="4 7" id="KW-0812">Transmembrane</keyword>
<feature type="transmembrane region" description="Helical" evidence="7">
    <location>
        <begin position="92"/>
        <end position="108"/>
    </location>
</feature>
<dbReference type="RefSeq" id="WP_083731725.1">
    <property type="nucleotide sequence ID" value="NZ_CP017641.1"/>
</dbReference>
<organism evidence="8 9">
    <name type="scientific">Fuerstiella marisgermanici</name>
    <dbReference type="NCBI Taxonomy" id="1891926"/>
    <lineage>
        <taxon>Bacteria</taxon>
        <taxon>Pseudomonadati</taxon>
        <taxon>Planctomycetota</taxon>
        <taxon>Planctomycetia</taxon>
        <taxon>Planctomycetales</taxon>
        <taxon>Planctomycetaceae</taxon>
        <taxon>Fuerstiella</taxon>
    </lineage>
</organism>
<evidence type="ECO:0000256" key="1">
    <source>
        <dbReference type="ARBA" id="ARBA00004651"/>
    </source>
</evidence>
<keyword evidence="3" id="KW-1003">Cell membrane</keyword>
<keyword evidence="5 7" id="KW-1133">Transmembrane helix</keyword>
<evidence type="ECO:0000313" key="9">
    <source>
        <dbReference type="Proteomes" id="UP000187735"/>
    </source>
</evidence>
<dbReference type="PANTHER" id="PTHR33452">
    <property type="entry name" value="OXIDOREDUCTASE CATD-RELATED"/>
    <property type="match status" value="1"/>
</dbReference>